<dbReference type="PRINTS" id="PR01490">
    <property type="entry name" value="RTXTOXIND"/>
</dbReference>
<dbReference type="GO" id="GO:0005886">
    <property type="term" value="C:plasma membrane"/>
    <property type="evidence" value="ECO:0007669"/>
    <property type="project" value="TreeGrafter"/>
</dbReference>
<evidence type="ECO:0000313" key="3">
    <source>
        <dbReference type="Proteomes" id="UP000321058"/>
    </source>
</evidence>
<dbReference type="PANTHER" id="PTHR30438">
    <property type="entry name" value="36 KDA ANTIGEN-RELATED"/>
    <property type="match status" value="1"/>
</dbReference>
<dbReference type="PANTHER" id="PTHR30438:SF2">
    <property type="entry name" value="MEMBRANE PROTEIN"/>
    <property type="match status" value="1"/>
</dbReference>
<dbReference type="InterPro" id="IPR058624">
    <property type="entry name" value="MdtA-like_HH"/>
</dbReference>
<dbReference type="Gene3D" id="2.40.30.170">
    <property type="match status" value="1"/>
</dbReference>
<accession>A0A512NRA9</accession>
<dbReference type="Pfam" id="PF25876">
    <property type="entry name" value="HH_MFP_RND"/>
    <property type="match status" value="1"/>
</dbReference>
<dbReference type="EMBL" id="BKAJ01000227">
    <property type="protein sequence ID" value="GEP61481.1"/>
    <property type="molecule type" value="Genomic_DNA"/>
</dbReference>
<keyword evidence="3" id="KW-1185">Reference proteome</keyword>
<comment type="caution">
    <text evidence="2">The sequence shown here is derived from an EMBL/GenBank/DDBJ whole genome shotgun (WGS) entry which is preliminary data.</text>
</comment>
<dbReference type="Proteomes" id="UP000321058">
    <property type="component" value="Unassembled WGS sequence"/>
</dbReference>
<protein>
    <submittedName>
        <fullName evidence="2">Glycoside hydrolase family 43</fullName>
    </submittedName>
</protein>
<keyword evidence="2" id="KW-0378">Hydrolase</keyword>
<dbReference type="AlphaFoldDB" id="A0A512NRA9"/>
<evidence type="ECO:0000313" key="2">
    <source>
        <dbReference type="EMBL" id="GEP61481.1"/>
    </source>
</evidence>
<sequence length="359" mass="38604">MLDMAKSTKPWLIAVALVAVAGLGYYAWRTFADPGLPDGFASGNGRIEATEIDIAAKIPGRIGEILVREGDFVKSGQVLARMNTDQLEAKRRQAQAELQRAIIGIDTAKSLVIQREAERKAAVAVIAQREAELDAANRRLERSQQLVKTNTVSQQVLDDDRAHAQGAAAAVNAAKAQLAAADAAVNAAKAQIVDSEAAVDAARAAIETVTADINDSTLTSPRDGRVQFRVAPPGEVLAAGGRVLNMVDLSDVYMTFFLPTAQAGRVAIGSDVRIVLDAWPQAVLPAKATFVANVAQFTPKTVETAEERQKLMFRVKAHIPEELLRKYIEQVKTGLPGVTYVRLDPNAQWPERLSKVIGP</sequence>
<gene>
    <name evidence="2" type="ORF">RSO01_86470</name>
</gene>
<dbReference type="SUPFAM" id="SSF111369">
    <property type="entry name" value="HlyD-like secretion proteins"/>
    <property type="match status" value="3"/>
</dbReference>
<proteinExistence type="predicted"/>
<dbReference type="Gene3D" id="1.10.287.470">
    <property type="entry name" value="Helix hairpin bin"/>
    <property type="match status" value="2"/>
</dbReference>
<organism evidence="2 3">
    <name type="scientific">Reyranella soli</name>
    <dbReference type="NCBI Taxonomy" id="1230389"/>
    <lineage>
        <taxon>Bacteria</taxon>
        <taxon>Pseudomonadati</taxon>
        <taxon>Pseudomonadota</taxon>
        <taxon>Alphaproteobacteria</taxon>
        <taxon>Hyphomicrobiales</taxon>
        <taxon>Reyranellaceae</taxon>
        <taxon>Reyranella</taxon>
    </lineage>
</organism>
<name>A0A512NRA9_9HYPH</name>
<dbReference type="Gene3D" id="2.40.50.100">
    <property type="match status" value="1"/>
</dbReference>
<reference evidence="2 3" key="1">
    <citation type="submission" date="2019-07" db="EMBL/GenBank/DDBJ databases">
        <title>Whole genome shotgun sequence of Reyranella soli NBRC 108950.</title>
        <authorList>
            <person name="Hosoyama A."/>
            <person name="Uohara A."/>
            <person name="Ohji S."/>
            <person name="Ichikawa N."/>
        </authorList>
    </citation>
    <scope>NUCLEOTIDE SEQUENCE [LARGE SCALE GENOMIC DNA]</scope>
    <source>
        <strain evidence="2 3">NBRC 108950</strain>
    </source>
</reference>
<dbReference type="GO" id="GO:0016787">
    <property type="term" value="F:hydrolase activity"/>
    <property type="evidence" value="ECO:0007669"/>
    <property type="project" value="UniProtKB-KW"/>
</dbReference>
<evidence type="ECO:0000259" key="1">
    <source>
        <dbReference type="Pfam" id="PF25876"/>
    </source>
</evidence>
<dbReference type="FunFam" id="2.40.50.100:FF:000077">
    <property type="entry name" value="Glycoside hydrolase family 43"/>
    <property type="match status" value="1"/>
</dbReference>
<feature type="domain" description="Multidrug resistance protein MdtA-like alpha-helical hairpin" evidence="1">
    <location>
        <begin position="122"/>
        <end position="181"/>
    </location>
</feature>